<organism evidence="7 8">
    <name type="scientific">Dictyobacter vulcani</name>
    <dbReference type="NCBI Taxonomy" id="2607529"/>
    <lineage>
        <taxon>Bacteria</taxon>
        <taxon>Bacillati</taxon>
        <taxon>Chloroflexota</taxon>
        <taxon>Ktedonobacteria</taxon>
        <taxon>Ktedonobacterales</taxon>
        <taxon>Dictyobacteraceae</taxon>
        <taxon>Dictyobacter</taxon>
    </lineage>
</organism>
<evidence type="ECO:0000256" key="3">
    <source>
        <dbReference type="ARBA" id="ARBA00023012"/>
    </source>
</evidence>
<dbReference type="SUPFAM" id="SSF55874">
    <property type="entry name" value="ATPase domain of HSP90 chaperone/DNA topoisomerase II/histidine kinase"/>
    <property type="match status" value="1"/>
</dbReference>
<dbReference type="InterPro" id="IPR003594">
    <property type="entry name" value="HATPase_dom"/>
</dbReference>
<comment type="caution">
    <text evidence="7">The sequence shown here is derived from an EMBL/GenBank/DDBJ whole genome shotgun (WGS) entry which is preliminary data.</text>
</comment>
<dbReference type="EMBL" id="BKZW01000002">
    <property type="protein sequence ID" value="GER90608.1"/>
    <property type="molecule type" value="Genomic_DNA"/>
</dbReference>
<dbReference type="Pfam" id="PF02518">
    <property type="entry name" value="HATPase_c"/>
    <property type="match status" value="1"/>
</dbReference>
<dbReference type="SMART" id="SM00387">
    <property type="entry name" value="HATPase_c"/>
    <property type="match status" value="1"/>
</dbReference>
<dbReference type="PANTHER" id="PTHR24421">
    <property type="entry name" value="NITRATE/NITRITE SENSOR PROTEIN NARX-RELATED"/>
    <property type="match status" value="1"/>
</dbReference>
<feature type="transmembrane region" description="Helical" evidence="5">
    <location>
        <begin position="151"/>
        <end position="172"/>
    </location>
</feature>
<dbReference type="Proteomes" id="UP000326912">
    <property type="component" value="Unassembled WGS sequence"/>
</dbReference>
<dbReference type="InterPro" id="IPR036890">
    <property type="entry name" value="HATPase_C_sf"/>
</dbReference>
<proteinExistence type="predicted"/>
<dbReference type="InterPro" id="IPR017205">
    <property type="entry name" value="Sig_transdc_His_kinase_ChrS"/>
</dbReference>
<name>A0A5J4KLL5_9CHLR</name>
<keyword evidence="2 7" id="KW-0418">Kinase</keyword>
<feature type="transmembrane region" description="Helical" evidence="5">
    <location>
        <begin position="89"/>
        <end position="113"/>
    </location>
</feature>
<dbReference type="AlphaFoldDB" id="A0A5J4KLL5"/>
<dbReference type="Gene3D" id="1.20.5.1930">
    <property type="match status" value="1"/>
</dbReference>
<evidence type="ECO:0000256" key="1">
    <source>
        <dbReference type="ARBA" id="ARBA00022679"/>
    </source>
</evidence>
<sequence>MVQLDIEKDDAYFHRTFKRVMIGFVVLGFFYLAISNFVVLSTTPAYMRDWRGVTCIALTAITFLLYAIPTLVDRHSWPPPLYYALSMWIGMYLAVLLLTCIDRSFVWDFYLVFGLSFGLFSSRRLFLMVFLIVITIFAFEGLLSWPFSSMALFNMVTQSMTLFSITGFSVLFQNLVSERFERNRILQDLSNANARLEEAHSRLERSVEQEQELAILRERTRLAREMHDTLGHALVLIAVKLEAAQRLRERDPERCAQELESTKEIARESMAGLRASIADLRSPILEREHIHQALERSIRELKQRAGLQVSYSLQTDITCLPELLEETLWKVSQEALANIEKHAQARHVKLSICQQEKQLIMRIEDDGIGLSAAYYHYGEDGSLSCLSPAGHYGLRGMLERVENAGGRLTLRSAPNQGTTVELKLPLVEL</sequence>
<feature type="domain" description="Histidine kinase/HSP90-like ATPase" evidence="6">
    <location>
        <begin position="323"/>
        <end position="428"/>
    </location>
</feature>
<feature type="transmembrane region" description="Helical" evidence="5">
    <location>
        <begin position="52"/>
        <end position="69"/>
    </location>
</feature>
<keyword evidence="3" id="KW-0902">Two-component regulatory system</keyword>
<feature type="transmembrane region" description="Helical" evidence="5">
    <location>
        <begin position="20"/>
        <end position="40"/>
    </location>
</feature>
<protein>
    <submittedName>
        <fullName evidence="7">Sensor histidine kinase YxjM</fullName>
    </submittedName>
</protein>
<keyword evidence="8" id="KW-1185">Reference proteome</keyword>
<keyword evidence="5" id="KW-0812">Transmembrane</keyword>
<dbReference type="PIRSF" id="PIRSF037434">
    <property type="entry name" value="STHK_ChrS"/>
    <property type="match status" value="1"/>
</dbReference>
<dbReference type="GO" id="GO:0046983">
    <property type="term" value="F:protein dimerization activity"/>
    <property type="evidence" value="ECO:0007669"/>
    <property type="project" value="InterPro"/>
</dbReference>
<gene>
    <name evidence="7" type="primary">yxjM</name>
    <name evidence="7" type="ORF">KDW_47700</name>
</gene>
<evidence type="ECO:0000259" key="6">
    <source>
        <dbReference type="SMART" id="SM00387"/>
    </source>
</evidence>
<reference evidence="7 8" key="1">
    <citation type="submission" date="2019-10" db="EMBL/GenBank/DDBJ databases">
        <title>Dictyobacter vulcani sp. nov., within the class Ktedonobacteria, isolated from soil of volcanic Mt. Zao.</title>
        <authorList>
            <person name="Zheng Y."/>
            <person name="Wang C.M."/>
            <person name="Sakai Y."/>
            <person name="Abe K."/>
            <person name="Yokota A."/>
            <person name="Yabe S."/>
        </authorList>
    </citation>
    <scope>NUCLEOTIDE SEQUENCE [LARGE SCALE GENOMIC DNA]</scope>
    <source>
        <strain evidence="7 8">W12</strain>
    </source>
</reference>
<keyword evidence="1" id="KW-0808">Transferase</keyword>
<dbReference type="CDD" id="cd16917">
    <property type="entry name" value="HATPase_UhpB-NarQ-NarX-like"/>
    <property type="match status" value="1"/>
</dbReference>
<evidence type="ECO:0000313" key="8">
    <source>
        <dbReference type="Proteomes" id="UP000326912"/>
    </source>
</evidence>
<feature type="coiled-coil region" evidence="4">
    <location>
        <begin position="182"/>
        <end position="213"/>
    </location>
</feature>
<dbReference type="Pfam" id="PF07730">
    <property type="entry name" value="HisKA_3"/>
    <property type="match status" value="1"/>
</dbReference>
<dbReference type="GO" id="GO:0000155">
    <property type="term" value="F:phosphorelay sensor kinase activity"/>
    <property type="evidence" value="ECO:0007669"/>
    <property type="project" value="InterPro"/>
</dbReference>
<dbReference type="RefSeq" id="WP_162005543.1">
    <property type="nucleotide sequence ID" value="NZ_BKZW01000002.1"/>
</dbReference>
<evidence type="ECO:0000256" key="5">
    <source>
        <dbReference type="SAM" id="Phobius"/>
    </source>
</evidence>
<evidence type="ECO:0000313" key="7">
    <source>
        <dbReference type="EMBL" id="GER90608.1"/>
    </source>
</evidence>
<dbReference type="InterPro" id="IPR011712">
    <property type="entry name" value="Sig_transdc_His_kin_sub3_dim/P"/>
</dbReference>
<keyword evidence="4" id="KW-0175">Coiled coil</keyword>
<dbReference type="InterPro" id="IPR050482">
    <property type="entry name" value="Sensor_HK_TwoCompSys"/>
</dbReference>
<dbReference type="Gene3D" id="3.30.565.10">
    <property type="entry name" value="Histidine kinase-like ATPase, C-terminal domain"/>
    <property type="match status" value="1"/>
</dbReference>
<evidence type="ECO:0000256" key="4">
    <source>
        <dbReference type="SAM" id="Coils"/>
    </source>
</evidence>
<accession>A0A5J4KLL5</accession>
<keyword evidence="5" id="KW-0472">Membrane</keyword>
<keyword evidence="5" id="KW-1133">Transmembrane helix</keyword>
<dbReference type="GO" id="GO:0016020">
    <property type="term" value="C:membrane"/>
    <property type="evidence" value="ECO:0007669"/>
    <property type="project" value="InterPro"/>
</dbReference>
<feature type="transmembrane region" description="Helical" evidence="5">
    <location>
        <begin position="125"/>
        <end position="145"/>
    </location>
</feature>
<evidence type="ECO:0000256" key="2">
    <source>
        <dbReference type="ARBA" id="ARBA00022777"/>
    </source>
</evidence>